<dbReference type="FunFam" id="1.10.630.10:FF:000006">
    <property type="entry name" value="Cytochrome P450 302a1, mitochondrial"/>
    <property type="match status" value="1"/>
</dbReference>
<evidence type="ECO:0000256" key="3">
    <source>
        <dbReference type="ARBA" id="ARBA00022617"/>
    </source>
</evidence>
<dbReference type="SUPFAM" id="SSF48264">
    <property type="entry name" value="Cytochrome P450"/>
    <property type="match status" value="1"/>
</dbReference>
<evidence type="ECO:0000313" key="12">
    <source>
        <dbReference type="Proteomes" id="UP000008144"/>
    </source>
</evidence>
<dbReference type="GO" id="GO:0005506">
    <property type="term" value="F:iron ion binding"/>
    <property type="evidence" value="ECO:0007669"/>
    <property type="project" value="InterPro"/>
</dbReference>
<evidence type="ECO:0000256" key="8">
    <source>
        <dbReference type="PIRSR" id="PIRSR602403-1"/>
    </source>
</evidence>
<feature type="transmembrane region" description="Helical" evidence="10">
    <location>
        <begin position="133"/>
        <end position="156"/>
    </location>
</feature>
<reference evidence="11" key="3">
    <citation type="submission" date="2025-08" db="UniProtKB">
        <authorList>
            <consortium name="Ensembl"/>
        </authorList>
    </citation>
    <scope>IDENTIFICATION</scope>
</reference>
<dbReference type="GO" id="GO:0016705">
    <property type="term" value="F:oxidoreductase activity, acting on paired donors, with incorporation or reduction of molecular oxygen"/>
    <property type="evidence" value="ECO:0007669"/>
    <property type="project" value="InterPro"/>
</dbReference>
<dbReference type="InParanoid" id="F7BHU7"/>
<dbReference type="PRINTS" id="PR00465">
    <property type="entry name" value="EP450IV"/>
</dbReference>
<dbReference type="Pfam" id="PF00067">
    <property type="entry name" value="p450"/>
    <property type="match status" value="1"/>
</dbReference>
<protein>
    <submittedName>
        <fullName evidence="11">Uncharacterized protein</fullName>
    </submittedName>
</protein>
<evidence type="ECO:0000256" key="5">
    <source>
        <dbReference type="ARBA" id="ARBA00023002"/>
    </source>
</evidence>
<evidence type="ECO:0000256" key="1">
    <source>
        <dbReference type="ARBA" id="ARBA00001971"/>
    </source>
</evidence>
<dbReference type="Proteomes" id="UP000008144">
    <property type="component" value="Chromosome 13"/>
</dbReference>
<dbReference type="GeneTree" id="ENSGT00940000165868"/>
<proteinExistence type="inferred from homology"/>
<keyword evidence="6 8" id="KW-0408">Iron</keyword>
<evidence type="ECO:0000256" key="7">
    <source>
        <dbReference type="ARBA" id="ARBA00023033"/>
    </source>
</evidence>
<evidence type="ECO:0000313" key="11">
    <source>
        <dbReference type="Ensembl" id="ENSCINP00000026394.2"/>
    </source>
</evidence>
<dbReference type="Ensembl" id="ENSCINT00000026640.2">
    <property type="protein sequence ID" value="ENSCINP00000026394.2"/>
    <property type="gene ID" value="ENSCING00000014663.2"/>
</dbReference>
<dbReference type="GO" id="GO:0042359">
    <property type="term" value="P:vitamin D metabolic process"/>
    <property type="evidence" value="ECO:0007669"/>
    <property type="project" value="UniProtKB-ARBA"/>
</dbReference>
<accession>F7BHU7</accession>
<dbReference type="InterPro" id="IPR050479">
    <property type="entry name" value="CYP11_CYP27_families"/>
</dbReference>
<reference evidence="12" key="1">
    <citation type="journal article" date="2002" name="Science">
        <title>The draft genome of Ciona intestinalis: insights into chordate and vertebrate origins.</title>
        <authorList>
            <person name="Dehal P."/>
            <person name="Satou Y."/>
            <person name="Campbell R.K."/>
            <person name="Chapman J."/>
            <person name="Degnan B."/>
            <person name="De Tomaso A."/>
            <person name="Davidson B."/>
            <person name="Di Gregorio A."/>
            <person name="Gelpke M."/>
            <person name="Goodstein D.M."/>
            <person name="Harafuji N."/>
            <person name="Hastings K.E."/>
            <person name="Ho I."/>
            <person name="Hotta K."/>
            <person name="Huang W."/>
            <person name="Kawashima T."/>
            <person name="Lemaire P."/>
            <person name="Martinez D."/>
            <person name="Meinertzhagen I.A."/>
            <person name="Necula S."/>
            <person name="Nonaka M."/>
            <person name="Putnam N."/>
            <person name="Rash S."/>
            <person name="Saiga H."/>
            <person name="Satake M."/>
            <person name="Terry A."/>
            <person name="Yamada L."/>
            <person name="Wang H.G."/>
            <person name="Awazu S."/>
            <person name="Azumi K."/>
            <person name="Boore J."/>
            <person name="Branno M."/>
            <person name="Chin-Bow S."/>
            <person name="DeSantis R."/>
            <person name="Doyle S."/>
            <person name="Francino P."/>
            <person name="Keys D.N."/>
            <person name="Haga S."/>
            <person name="Hayashi H."/>
            <person name="Hino K."/>
            <person name="Imai K.S."/>
            <person name="Inaba K."/>
            <person name="Kano S."/>
            <person name="Kobayashi K."/>
            <person name="Kobayashi M."/>
            <person name="Lee B.I."/>
            <person name="Makabe K.W."/>
            <person name="Manohar C."/>
            <person name="Matassi G."/>
            <person name="Medina M."/>
            <person name="Mochizuki Y."/>
            <person name="Mount S."/>
            <person name="Morishita T."/>
            <person name="Miura S."/>
            <person name="Nakayama A."/>
            <person name="Nishizaka S."/>
            <person name="Nomoto H."/>
            <person name="Ohta F."/>
            <person name="Oishi K."/>
            <person name="Rigoutsos I."/>
            <person name="Sano M."/>
            <person name="Sasaki A."/>
            <person name="Sasakura Y."/>
            <person name="Shoguchi E."/>
            <person name="Shin-i T."/>
            <person name="Spagnuolo A."/>
            <person name="Stainier D."/>
            <person name="Suzuki M.M."/>
            <person name="Tassy O."/>
            <person name="Takatori N."/>
            <person name="Tokuoka M."/>
            <person name="Yagi K."/>
            <person name="Yoshizaki F."/>
            <person name="Wada S."/>
            <person name="Zhang C."/>
            <person name="Hyatt P.D."/>
            <person name="Larimer F."/>
            <person name="Detter C."/>
            <person name="Doggett N."/>
            <person name="Glavina T."/>
            <person name="Hawkins T."/>
            <person name="Richardson P."/>
            <person name="Lucas S."/>
            <person name="Kohara Y."/>
            <person name="Levine M."/>
            <person name="Satoh N."/>
            <person name="Rokhsar D.S."/>
        </authorList>
    </citation>
    <scope>NUCLEOTIDE SEQUENCE [LARGE SCALE GENOMIC DNA]</scope>
</reference>
<evidence type="ECO:0000256" key="6">
    <source>
        <dbReference type="ARBA" id="ARBA00023004"/>
    </source>
</evidence>
<evidence type="ECO:0000256" key="4">
    <source>
        <dbReference type="ARBA" id="ARBA00022723"/>
    </source>
</evidence>
<organism evidence="11 12">
    <name type="scientific">Ciona intestinalis</name>
    <name type="common">Transparent sea squirt</name>
    <name type="synonym">Ascidia intestinalis</name>
    <dbReference type="NCBI Taxonomy" id="7719"/>
    <lineage>
        <taxon>Eukaryota</taxon>
        <taxon>Metazoa</taxon>
        <taxon>Chordata</taxon>
        <taxon>Tunicata</taxon>
        <taxon>Ascidiacea</taxon>
        <taxon>Phlebobranchia</taxon>
        <taxon>Cionidae</taxon>
        <taxon>Ciona</taxon>
    </lineage>
</organism>
<dbReference type="InterPro" id="IPR036396">
    <property type="entry name" value="Cyt_P450_sf"/>
</dbReference>
<comment type="similarity">
    <text evidence="2 9">Belongs to the cytochrome P450 family.</text>
</comment>
<keyword evidence="12" id="KW-1185">Reference proteome</keyword>
<dbReference type="PRINTS" id="PR00385">
    <property type="entry name" value="P450"/>
</dbReference>
<dbReference type="PROSITE" id="PS00086">
    <property type="entry name" value="CYTOCHROME_P450"/>
    <property type="match status" value="1"/>
</dbReference>
<reference evidence="11" key="2">
    <citation type="journal article" date="2008" name="Genome Biol.">
        <title>Improved genome assembly and evidence-based global gene model set for the chordate Ciona intestinalis: new insight into intron and operon populations.</title>
        <authorList>
            <person name="Satou Y."/>
            <person name="Mineta K."/>
            <person name="Ogasawara M."/>
            <person name="Sasakura Y."/>
            <person name="Shoguchi E."/>
            <person name="Ueno K."/>
            <person name="Yamada L."/>
            <person name="Matsumoto J."/>
            <person name="Wasserscheid J."/>
            <person name="Dewar K."/>
            <person name="Wiley G.B."/>
            <person name="Macmil S.L."/>
            <person name="Roe B.A."/>
            <person name="Zeller R.W."/>
            <person name="Hastings K.E."/>
            <person name="Lemaire P."/>
            <person name="Lindquist E."/>
            <person name="Endo T."/>
            <person name="Hotta K."/>
            <person name="Inaba K."/>
        </authorList>
    </citation>
    <scope>NUCLEOTIDE SEQUENCE [LARGE SCALE GENOMIC DNA]</scope>
    <source>
        <strain evidence="11">wild type</strain>
    </source>
</reference>
<comment type="cofactor">
    <cofactor evidence="1 8">
        <name>heme</name>
        <dbReference type="ChEBI" id="CHEBI:30413"/>
    </cofactor>
</comment>
<keyword evidence="5 9" id="KW-0560">Oxidoreductase</keyword>
<dbReference type="AlphaFoldDB" id="F7BHU7"/>
<dbReference type="EMBL" id="EAAA01001098">
    <property type="status" value="NOT_ANNOTATED_CDS"/>
    <property type="molecule type" value="Genomic_DNA"/>
</dbReference>
<dbReference type="PANTHER" id="PTHR24279:SF120">
    <property type="entry name" value="CYTOCHROME P450"/>
    <property type="match status" value="1"/>
</dbReference>
<evidence type="ECO:0000256" key="10">
    <source>
        <dbReference type="SAM" id="Phobius"/>
    </source>
</evidence>
<dbReference type="InterPro" id="IPR001128">
    <property type="entry name" value="Cyt_P450"/>
</dbReference>
<dbReference type="InterPro" id="IPR017972">
    <property type="entry name" value="Cyt_P450_CS"/>
</dbReference>
<feature type="binding site" description="axial binding residue" evidence="8">
    <location>
        <position position="381"/>
    </location>
    <ligand>
        <name>heme</name>
        <dbReference type="ChEBI" id="CHEBI:30413"/>
    </ligand>
    <ligandPart>
        <name>Fe</name>
        <dbReference type="ChEBI" id="CHEBI:18248"/>
    </ligandPart>
</feature>
<dbReference type="CDD" id="cd11054">
    <property type="entry name" value="CYP24A1-like"/>
    <property type="match status" value="1"/>
</dbReference>
<dbReference type="GO" id="GO:0020037">
    <property type="term" value="F:heme binding"/>
    <property type="evidence" value="ECO:0007669"/>
    <property type="project" value="InterPro"/>
</dbReference>
<keyword evidence="10" id="KW-0472">Membrane</keyword>
<dbReference type="InterPro" id="IPR002403">
    <property type="entry name" value="Cyt_P450_E_grp-IV"/>
</dbReference>
<dbReference type="STRING" id="7719.ENSCINP00000026394"/>
<sequence>MVFTSSPQNTEIMFRNEERCPFRDPLGPVAKIRDERNEYHGLTNSNGEDWWRVRQIVNQHFLQNTAVWKYAEAHRNVSKDFLKFIDRNMDEKNEVPNFGKALNRWSFEGAGVFTLKRRLVIGSLKIKDKKTTFLIIHFFVWVFVENVWLARALPFWKYVNTKDMKKLRQALQEQYNSTETHILRILKDKDISSEGSILHNQCLSDRSYIHSFVNIICSEKVILMTEFLVAGIDTTSNSAAFLLYALASNQEAQERLREEVREVNRMDTIDGKLLHNMKYLQACLRETQRMFPFVNSSPRRFRKDLVLSGYLIPAGTHILNTSNTVNSRNPEYYDDPNTFIPERWLETKSVTERQRESHRINVTYLSLFIMSGPFGLGMRMCPGRKFSIQELQLLLITLLSNYRVEYHHDPIKVAFRLVSFPSQAPQFKFTKLKN</sequence>
<reference evidence="11" key="4">
    <citation type="submission" date="2025-09" db="UniProtKB">
        <authorList>
            <consortium name="Ensembl"/>
        </authorList>
    </citation>
    <scope>IDENTIFICATION</scope>
</reference>
<name>F7BHU7_CIOIN</name>
<keyword evidence="10" id="KW-0812">Transmembrane</keyword>
<dbReference type="FunCoup" id="F7BHU7">
    <property type="interactions" value="12"/>
</dbReference>
<dbReference type="Gene3D" id="1.10.630.10">
    <property type="entry name" value="Cytochrome P450"/>
    <property type="match status" value="1"/>
</dbReference>
<keyword evidence="3 8" id="KW-0349">Heme</keyword>
<dbReference type="PANTHER" id="PTHR24279">
    <property type="entry name" value="CYTOCHROME P450"/>
    <property type="match status" value="1"/>
</dbReference>
<keyword evidence="10" id="KW-1133">Transmembrane helix</keyword>
<dbReference type="GO" id="GO:0004497">
    <property type="term" value="F:monooxygenase activity"/>
    <property type="evidence" value="ECO:0007669"/>
    <property type="project" value="UniProtKB-KW"/>
</dbReference>
<evidence type="ECO:0000256" key="9">
    <source>
        <dbReference type="RuleBase" id="RU000461"/>
    </source>
</evidence>
<keyword evidence="7 9" id="KW-0503">Monooxygenase</keyword>
<evidence type="ECO:0000256" key="2">
    <source>
        <dbReference type="ARBA" id="ARBA00010617"/>
    </source>
</evidence>
<keyword evidence="4 8" id="KW-0479">Metal-binding</keyword>